<reference evidence="2 3" key="1">
    <citation type="submission" date="2023-05" db="EMBL/GenBank/DDBJ databases">
        <title>Pseudodonghicola sp. nov.</title>
        <authorList>
            <person name="Huang J."/>
        </authorList>
    </citation>
    <scope>NUCLEOTIDE SEQUENCE [LARGE SCALE GENOMIC DNA]</scope>
    <source>
        <strain evidence="2 3">IC7</strain>
    </source>
</reference>
<evidence type="ECO:0000313" key="2">
    <source>
        <dbReference type="EMBL" id="MDK3019100.1"/>
    </source>
</evidence>
<gene>
    <name evidence="2" type="ORF">QO033_15560</name>
</gene>
<feature type="region of interest" description="Disordered" evidence="1">
    <location>
        <begin position="61"/>
        <end position="95"/>
    </location>
</feature>
<accession>A0ABT7F3N6</accession>
<dbReference type="EMBL" id="JASNJD010000012">
    <property type="protein sequence ID" value="MDK3019100.1"/>
    <property type="molecule type" value="Genomic_DNA"/>
</dbReference>
<protein>
    <submittedName>
        <fullName evidence="2">Uncharacterized protein</fullName>
    </submittedName>
</protein>
<evidence type="ECO:0000256" key="1">
    <source>
        <dbReference type="SAM" id="MobiDB-lite"/>
    </source>
</evidence>
<sequence length="95" mass="10909">MFRDTTDLRDIRFFRTKATRSAATSGPEAYIFIPGNNHGYRTEARSGGLSESRFKLAMRITRRSSRAPPQDKASIPKNRTPEIDKKFNDRNQSMN</sequence>
<dbReference type="RefSeq" id="WP_284481904.1">
    <property type="nucleotide sequence ID" value="NZ_JASNJD010000012.1"/>
</dbReference>
<evidence type="ECO:0000313" key="3">
    <source>
        <dbReference type="Proteomes" id="UP001243757"/>
    </source>
</evidence>
<keyword evidence="3" id="KW-1185">Reference proteome</keyword>
<dbReference type="Proteomes" id="UP001243757">
    <property type="component" value="Unassembled WGS sequence"/>
</dbReference>
<feature type="compositionally biased region" description="Basic and acidic residues" evidence="1">
    <location>
        <begin position="79"/>
        <end position="89"/>
    </location>
</feature>
<name>A0ABT7F3N6_9RHOB</name>
<organism evidence="2 3">
    <name type="scientific">Pseudodonghicola flavimaris</name>
    <dbReference type="NCBI Taxonomy" id="3050036"/>
    <lineage>
        <taxon>Bacteria</taxon>
        <taxon>Pseudomonadati</taxon>
        <taxon>Pseudomonadota</taxon>
        <taxon>Alphaproteobacteria</taxon>
        <taxon>Rhodobacterales</taxon>
        <taxon>Paracoccaceae</taxon>
        <taxon>Pseudodonghicola</taxon>
    </lineage>
</organism>
<proteinExistence type="predicted"/>
<comment type="caution">
    <text evidence="2">The sequence shown here is derived from an EMBL/GenBank/DDBJ whole genome shotgun (WGS) entry which is preliminary data.</text>
</comment>